<reference evidence="1 2" key="1">
    <citation type="submission" date="2017-12" db="EMBL/GenBank/DDBJ databases">
        <title>Comparative genomics of Botrytis spp.</title>
        <authorList>
            <person name="Valero-Jimenez C.A."/>
            <person name="Tapia P."/>
            <person name="Veloso J."/>
            <person name="Silva-Moreno E."/>
            <person name="Staats M."/>
            <person name="Valdes J.H."/>
            <person name="Van Kan J.A.L."/>
        </authorList>
    </citation>
    <scope>NUCLEOTIDE SEQUENCE [LARGE SCALE GENOMIC DNA]</scope>
    <source>
        <strain evidence="1 2">Be9601</strain>
    </source>
</reference>
<evidence type="ECO:0000313" key="1">
    <source>
        <dbReference type="EMBL" id="TGO80079.1"/>
    </source>
</evidence>
<accession>A0A4Z1K1R7</accession>
<dbReference type="AlphaFoldDB" id="A0A4Z1K1R7"/>
<evidence type="ECO:0000313" key="2">
    <source>
        <dbReference type="Proteomes" id="UP000297229"/>
    </source>
</evidence>
<dbReference type="EMBL" id="PQXM01000015">
    <property type="protein sequence ID" value="TGO80079.1"/>
    <property type="molecule type" value="Genomic_DNA"/>
</dbReference>
<organism evidence="1 2">
    <name type="scientific">Botrytis elliptica</name>
    <dbReference type="NCBI Taxonomy" id="278938"/>
    <lineage>
        <taxon>Eukaryota</taxon>
        <taxon>Fungi</taxon>
        <taxon>Dikarya</taxon>
        <taxon>Ascomycota</taxon>
        <taxon>Pezizomycotina</taxon>
        <taxon>Leotiomycetes</taxon>
        <taxon>Helotiales</taxon>
        <taxon>Sclerotiniaceae</taxon>
        <taxon>Botrytis</taxon>
    </lineage>
</organism>
<dbReference type="PANTHER" id="PTHR34673">
    <property type="entry name" value="COLD-REGULATED PROTEIN"/>
    <property type="match status" value="1"/>
</dbReference>
<proteinExistence type="predicted"/>
<protein>
    <submittedName>
        <fullName evidence="1">Uncharacterized protein</fullName>
    </submittedName>
</protein>
<gene>
    <name evidence="1" type="ORF">BELL_0015g00120</name>
</gene>
<dbReference type="Proteomes" id="UP000297229">
    <property type="component" value="Unassembled WGS sequence"/>
</dbReference>
<dbReference type="PANTHER" id="PTHR34673:SF1">
    <property type="entry name" value="COLD-REGULATED PROTEIN"/>
    <property type="match status" value="1"/>
</dbReference>
<keyword evidence="2" id="KW-1185">Reference proteome</keyword>
<name>A0A4Z1K1R7_9HELO</name>
<sequence length="109" mass="11576">MCDFGIPFVCIQCGTDQNPCHVKVVGPTLGFGVGVLSAYVGQPRSSSAAALRKWVKSRFSAFDSPSPIYHSSITSQANVRVMTTNDSAQIRMLGAPVDINGQVSNAIPF</sequence>
<comment type="caution">
    <text evidence="1">The sequence shown here is derived from an EMBL/GenBank/DDBJ whole genome shotgun (WGS) entry which is preliminary data.</text>
</comment>